<organism evidence="2 3">
    <name type="scientific">Alkalicoccobacillus gibsonii</name>
    <dbReference type="NCBI Taxonomy" id="79881"/>
    <lineage>
        <taxon>Bacteria</taxon>
        <taxon>Bacillati</taxon>
        <taxon>Bacillota</taxon>
        <taxon>Bacilli</taxon>
        <taxon>Bacillales</taxon>
        <taxon>Bacillaceae</taxon>
        <taxon>Alkalicoccobacillus</taxon>
    </lineage>
</organism>
<accession>A0ABU9VRN5</accession>
<dbReference type="Pfam" id="PF02661">
    <property type="entry name" value="Fic"/>
    <property type="match status" value="1"/>
</dbReference>
<dbReference type="EMBL" id="JBCITK010000002">
    <property type="protein sequence ID" value="MEN0645536.1"/>
    <property type="molecule type" value="Genomic_DNA"/>
</dbReference>
<evidence type="ECO:0000313" key="3">
    <source>
        <dbReference type="Proteomes" id="UP001418796"/>
    </source>
</evidence>
<sequence length="237" mass="27270">MKFSREYLDDLLVRMAHHSSAIESNTISLQETQSILIDGTIPNKGKSAREVHEIVNHKDAFKYVFNLIDENKEITKDTVKELNKILMKNCHELAGEFKRTDNRIVGADFNTSPADRTPFHMQLWTEKINLDLKEASTVKEKIEKVCESHIEFERIHPFADGNGRTGRMLNTLFLMREGIEPLVIEGKEKGQYIDYLANKDVKGFAAFAEKAIEKEKDVINSIEKTESKDKSQEIERK</sequence>
<dbReference type="InterPro" id="IPR036597">
    <property type="entry name" value="Fido-like_dom_sf"/>
</dbReference>
<dbReference type="PROSITE" id="PS51459">
    <property type="entry name" value="FIDO"/>
    <property type="match status" value="1"/>
</dbReference>
<evidence type="ECO:0000313" key="2">
    <source>
        <dbReference type="EMBL" id="MEN0645536.1"/>
    </source>
</evidence>
<dbReference type="InterPro" id="IPR003812">
    <property type="entry name" value="Fido"/>
</dbReference>
<dbReference type="PANTHER" id="PTHR13504:SF38">
    <property type="entry name" value="FIDO DOMAIN-CONTAINING PROTEIN"/>
    <property type="match status" value="1"/>
</dbReference>
<protein>
    <submittedName>
        <fullName evidence="2">Fic family protein</fullName>
    </submittedName>
</protein>
<reference evidence="2 3" key="1">
    <citation type="submission" date="2024-03" db="EMBL/GenBank/DDBJ databases">
        <title>Bacilli Hybrid Assemblies.</title>
        <authorList>
            <person name="Kovac J."/>
        </authorList>
    </citation>
    <scope>NUCLEOTIDE SEQUENCE [LARGE SCALE GENOMIC DNA]</scope>
    <source>
        <strain evidence="2 3">FSL R7-0666</strain>
    </source>
</reference>
<proteinExistence type="predicted"/>
<dbReference type="InterPro" id="IPR040198">
    <property type="entry name" value="Fido_containing"/>
</dbReference>
<dbReference type="SUPFAM" id="SSF140931">
    <property type="entry name" value="Fic-like"/>
    <property type="match status" value="1"/>
</dbReference>
<dbReference type="RefSeq" id="WP_343132203.1">
    <property type="nucleotide sequence ID" value="NZ_JBCITK010000002.1"/>
</dbReference>
<comment type="caution">
    <text evidence="2">The sequence shown here is derived from an EMBL/GenBank/DDBJ whole genome shotgun (WGS) entry which is preliminary data.</text>
</comment>
<keyword evidence="3" id="KW-1185">Reference proteome</keyword>
<dbReference type="Proteomes" id="UP001418796">
    <property type="component" value="Unassembled WGS sequence"/>
</dbReference>
<evidence type="ECO:0000259" key="1">
    <source>
        <dbReference type="PROSITE" id="PS51459"/>
    </source>
</evidence>
<feature type="domain" description="Fido" evidence="1">
    <location>
        <begin position="74"/>
        <end position="213"/>
    </location>
</feature>
<name>A0ABU9VRN5_9BACI</name>
<gene>
    <name evidence="2" type="ORF">MKY91_20435</name>
</gene>
<dbReference type="PANTHER" id="PTHR13504">
    <property type="entry name" value="FIDO DOMAIN-CONTAINING PROTEIN DDB_G0283145"/>
    <property type="match status" value="1"/>
</dbReference>
<dbReference type="Gene3D" id="1.10.3290.10">
    <property type="entry name" value="Fido-like domain"/>
    <property type="match status" value="1"/>
</dbReference>